<feature type="domain" description="C2H2-type" evidence="11">
    <location>
        <begin position="359"/>
        <end position="382"/>
    </location>
</feature>
<feature type="domain" description="ZAD" evidence="12">
    <location>
        <begin position="1"/>
        <end position="70"/>
    </location>
</feature>
<dbReference type="AlphaFoldDB" id="U5EVX0"/>
<dbReference type="GO" id="GO:0006357">
    <property type="term" value="P:regulation of transcription by RNA polymerase II"/>
    <property type="evidence" value="ECO:0007669"/>
    <property type="project" value="TreeGrafter"/>
</dbReference>
<dbReference type="PROSITE" id="PS51915">
    <property type="entry name" value="ZAD"/>
    <property type="match status" value="1"/>
</dbReference>
<dbReference type="GO" id="GO:0000978">
    <property type="term" value="F:RNA polymerase II cis-regulatory region sequence-specific DNA binding"/>
    <property type="evidence" value="ECO:0007669"/>
    <property type="project" value="TreeGrafter"/>
</dbReference>
<dbReference type="GO" id="GO:0005634">
    <property type="term" value="C:nucleus"/>
    <property type="evidence" value="ECO:0007669"/>
    <property type="project" value="UniProtKB-SubCell"/>
</dbReference>
<evidence type="ECO:0000256" key="8">
    <source>
        <dbReference type="PROSITE-ProRule" id="PRU00042"/>
    </source>
</evidence>
<dbReference type="InterPro" id="IPR036236">
    <property type="entry name" value="Znf_C2H2_sf"/>
</dbReference>
<feature type="compositionally biased region" description="Basic and acidic residues" evidence="10">
    <location>
        <begin position="80"/>
        <end position="96"/>
    </location>
</feature>
<feature type="binding site" evidence="9">
    <location>
        <position position="4"/>
    </location>
    <ligand>
        <name>Zn(2+)</name>
        <dbReference type="ChEBI" id="CHEBI:29105"/>
    </ligand>
</feature>
<dbReference type="PROSITE" id="PS50157">
    <property type="entry name" value="ZINC_FINGER_C2H2_2"/>
    <property type="match status" value="8"/>
</dbReference>
<evidence type="ECO:0000256" key="10">
    <source>
        <dbReference type="SAM" id="MobiDB-lite"/>
    </source>
</evidence>
<evidence type="ECO:0000256" key="3">
    <source>
        <dbReference type="ARBA" id="ARBA00022737"/>
    </source>
</evidence>
<feature type="compositionally biased region" description="Basic residues" evidence="10">
    <location>
        <begin position="140"/>
        <end position="149"/>
    </location>
</feature>
<evidence type="ECO:0000256" key="1">
    <source>
        <dbReference type="ARBA" id="ARBA00004123"/>
    </source>
</evidence>
<dbReference type="SMART" id="SM00868">
    <property type="entry name" value="zf-AD"/>
    <property type="match status" value="1"/>
</dbReference>
<keyword evidence="7" id="KW-0539">Nucleus</keyword>
<feature type="region of interest" description="Disordered" evidence="10">
    <location>
        <begin position="72"/>
        <end position="96"/>
    </location>
</feature>
<proteinExistence type="evidence at transcript level"/>
<dbReference type="PANTHER" id="PTHR24404">
    <property type="entry name" value="ZINC FINGER PROTEIN"/>
    <property type="match status" value="1"/>
</dbReference>
<feature type="compositionally biased region" description="Acidic residues" evidence="10">
    <location>
        <begin position="160"/>
        <end position="170"/>
    </location>
</feature>
<dbReference type="InterPro" id="IPR013087">
    <property type="entry name" value="Znf_C2H2_type"/>
</dbReference>
<feature type="compositionally biased region" description="Acidic residues" evidence="10">
    <location>
        <begin position="116"/>
        <end position="134"/>
    </location>
</feature>
<feature type="domain" description="C2H2-type" evidence="11">
    <location>
        <begin position="273"/>
        <end position="301"/>
    </location>
</feature>
<feature type="domain" description="C2H2-type" evidence="11">
    <location>
        <begin position="416"/>
        <end position="444"/>
    </location>
</feature>
<reference evidence="13" key="1">
    <citation type="journal article" date="2014" name="Insect Biochem. Mol. Biol.">
        <title>An insight into the sialome of the frog biting fly, Corethrella appendiculata.</title>
        <authorList>
            <person name="Ribeiro J.M.C."/>
            <person name="Chagas A.C."/>
            <person name="Pham V.M."/>
            <person name="Lounibos L.P."/>
            <person name="Calvo E."/>
        </authorList>
    </citation>
    <scope>NUCLEOTIDE SEQUENCE</scope>
    <source>
        <tissue evidence="13">Salivary glands</tissue>
    </source>
</reference>
<evidence type="ECO:0000256" key="4">
    <source>
        <dbReference type="ARBA" id="ARBA00022771"/>
    </source>
</evidence>
<feature type="binding site" evidence="9">
    <location>
        <position position="43"/>
    </location>
    <ligand>
        <name>Zn(2+)</name>
        <dbReference type="ChEBI" id="CHEBI:29105"/>
    </ligand>
</feature>
<sequence>CRLCLNECDSKINILIEKEIKSKIIKILNIYVEESDNYTKLICKECYQIVESFYEYSEKVSNNQEQLRETKSNLNLNFSDQKEEQTLTKKDDDDEDAIKLEPIDDDQFDYNFVSQLDDDYNGNNDSDDDNDSDNEPLQCKLRKKSTQRKRSTDVQSDGNAEQDDDDESDYEPVKNKKKNNKNNSDKRAVEKPPPVKSEFIEKRDKEDEFLKEYFQFICNDEACSKIFPTLRDMKLHSTKVHKTNGYITCCDKKFWRKKYAIEHIQLHQNPDLFRCKICNKSYVNGVGLVTHNVNVHASQNERIYQCDQCPKAFSKMHLLSVHKRKHISMQCKYCDKTLANPTSYKKHIRLMHTNTGEKFVCDICAVVFKRKDSLEKHRRAHTEIVRVQCEICEKWLKSTDCLRTHIKYLHQEQVPIFCDICGKTSPNRNALRMHKRSVHVDRKYQCKMCQLAFKTLHVLKEHLTTHSNDNPFNCPYCNDLFNTRAALYTHRKKSHPVEWQQYMLEKYGKK</sequence>
<evidence type="ECO:0000313" key="13">
    <source>
        <dbReference type="EMBL" id="JAB58190.1"/>
    </source>
</evidence>
<keyword evidence="5 9" id="KW-0862">Zinc</keyword>
<evidence type="ECO:0000259" key="12">
    <source>
        <dbReference type="PROSITE" id="PS51915"/>
    </source>
</evidence>
<comment type="subcellular location">
    <subcellularLocation>
        <location evidence="1">Nucleus</location>
    </subcellularLocation>
</comment>
<feature type="binding site" evidence="9">
    <location>
        <position position="46"/>
    </location>
    <ligand>
        <name>Zn(2+)</name>
        <dbReference type="ChEBI" id="CHEBI:29105"/>
    </ligand>
</feature>
<dbReference type="Pfam" id="PF07776">
    <property type="entry name" value="zf-AD"/>
    <property type="match status" value="1"/>
</dbReference>
<feature type="non-terminal residue" evidence="13">
    <location>
        <position position="1"/>
    </location>
</feature>
<dbReference type="Gene3D" id="3.30.160.60">
    <property type="entry name" value="Classic Zinc Finger"/>
    <property type="match status" value="5"/>
</dbReference>
<feature type="binding site" evidence="9">
    <location>
        <position position="1"/>
    </location>
    <ligand>
        <name>Zn(2+)</name>
        <dbReference type="ChEBI" id="CHEBI:29105"/>
    </ligand>
</feature>
<organism evidence="13">
    <name type="scientific">Corethrella appendiculata</name>
    <dbReference type="NCBI Taxonomy" id="1370023"/>
    <lineage>
        <taxon>Eukaryota</taxon>
        <taxon>Metazoa</taxon>
        <taxon>Ecdysozoa</taxon>
        <taxon>Arthropoda</taxon>
        <taxon>Hexapoda</taxon>
        <taxon>Insecta</taxon>
        <taxon>Pterygota</taxon>
        <taxon>Neoptera</taxon>
        <taxon>Endopterygota</taxon>
        <taxon>Diptera</taxon>
        <taxon>Nematocera</taxon>
        <taxon>Culicoidea</taxon>
        <taxon>Chaoboridae</taxon>
        <taxon>Corethrella</taxon>
    </lineage>
</organism>
<feature type="domain" description="C2H2-type" evidence="11">
    <location>
        <begin position="472"/>
        <end position="500"/>
    </location>
</feature>
<feature type="domain" description="C2H2-type" evidence="11">
    <location>
        <begin position="304"/>
        <end position="326"/>
    </location>
</feature>
<name>U5EVX0_9DIPT</name>
<evidence type="ECO:0000256" key="7">
    <source>
        <dbReference type="ARBA" id="ARBA00023242"/>
    </source>
</evidence>
<evidence type="ECO:0000256" key="6">
    <source>
        <dbReference type="ARBA" id="ARBA00023125"/>
    </source>
</evidence>
<accession>U5EVX0</accession>
<dbReference type="Pfam" id="PF13912">
    <property type="entry name" value="zf-C2H2_6"/>
    <property type="match status" value="3"/>
</dbReference>
<dbReference type="SUPFAM" id="SSF57716">
    <property type="entry name" value="Glucocorticoid receptor-like (DNA-binding domain)"/>
    <property type="match status" value="1"/>
</dbReference>
<dbReference type="SUPFAM" id="SSF57667">
    <property type="entry name" value="beta-beta-alpha zinc fingers"/>
    <property type="match status" value="4"/>
</dbReference>
<evidence type="ECO:0000256" key="2">
    <source>
        <dbReference type="ARBA" id="ARBA00022723"/>
    </source>
</evidence>
<dbReference type="InterPro" id="IPR012934">
    <property type="entry name" value="Znf_AD"/>
</dbReference>
<protein>
    <submittedName>
        <fullName evidence="13">Putative transcription factor grauzone</fullName>
    </submittedName>
</protein>
<dbReference type="PROSITE" id="PS00028">
    <property type="entry name" value="ZINC_FINGER_C2H2_1"/>
    <property type="match status" value="8"/>
</dbReference>
<keyword evidence="2 9" id="KW-0479">Metal-binding</keyword>
<dbReference type="SMART" id="SM00355">
    <property type="entry name" value="ZnF_C2H2"/>
    <property type="match status" value="10"/>
</dbReference>
<feature type="region of interest" description="Disordered" evidence="10">
    <location>
        <begin position="114"/>
        <end position="199"/>
    </location>
</feature>
<dbReference type="PANTHER" id="PTHR24404:SF114">
    <property type="entry name" value="KLUMPFUSS, ISOFORM B-RELATED"/>
    <property type="match status" value="1"/>
</dbReference>
<evidence type="ECO:0000259" key="11">
    <source>
        <dbReference type="PROSITE" id="PS50157"/>
    </source>
</evidence>
<dbReference type="GO" id="GO:0008270">
    <property type="term" value="F:zinc ion binding"/>
    <property type="evidence" value="ECO:0007669"/>
    <property type="project" value="UniProtKB-UniRule"/>
</dbReference>
<feature type="domain" description="C2H2-type" evidence="11">
    <location>
        <begin position="329"/>
        <end position="357"/>
    </location>
</feature>
<feature type="domain" description="C2H2-type" evidence="11">
    <location>
        <begin position="444"/>
        <end position="471"/>
    </location>
</feature>
<keyword evidence="6" id="KW-0238">DNA-binding</keyword>
<dbReference type="Gene3D" id="3.40.1800.20">
    <property type="match status" value="1"/>
</dbReference>
<feature type="domain" description="C2H2-type" evidence="11">
    <location>
        <begin position="387"/>
        <end position="415"/>
    </location>
</feature>
<keyword evidence="4 8" id="KW-0863">Zinc-finger</keyword>
<dbReference type="InterPro" id="IPR050589">
    <property type="entry name" value="Ikaros_C2H2-ZF"/>
</dbReference>
<keyword evidence="3" id="KW-0677">Repeat</keyword>
<evidence type="ECO:0000256" key="5">
    <source>
        <dbReference type="ARBA" id="ARBA00022833"/>
    </source>
</evidence>
<dbReference type="EMBL" id="GANO01001681">
    <property type="protein sequence ID" value="JAB58190.1"/>
    <property type="molecule type" value="mRNA"/>
</dbReference>
<evidence type="ECO:0000256" key="9">
    <source>
        <dbReference type="PROSITE-ProRule" id="PRU01263"/>
    </source>
</evidence>
<dbReference type="GO" id="GO:0003700">
    <property type="term" value="F:DNA-binding transcription factor activity"/>
    <property type="evidence" value="ECO:0007669"/>
    <property type="project" value="TreeGrafter"/>
</dbReference>
<dbReference type="Pfam" id="PF00096">
    <property type="entry name" value="zf-C2H2"/>
    <property type="match status" value="4"/>
</dbReference>